<proteinExistence type="predicted"/>
<feature type="transmembrane region" description="Helical" evidence="1">
    <location>
        <begin position="43"/>
        <end position="60"/>
    </location>
</feature>
<dbReference type="Proteomes" id="UP000195024">
    <property type="component" value="Unassembled WGS sequence"/>
</dbReference>
<dbReference type="RefSeq" id="WP_139843981.1">
    <property type="nucleotide sequence ID" value="NZ_NGMS01000003.1"/>
</dbReference>
<evidence type="ECO:0000313" key="2">
    <source>
        <dbReference type="EMBL" id="OTP25011.1"/>
    </source>
</evidence>
<name>A0A242KV48_ENTMU</name>
<reference evidence="2 3" key="1">
    <citation type="submission" date="2017-05" db="EMBL/GenBank/DDBJ databases">
        <title>The Genome Sequence of Enterococcus mundtii 6B1_DIV0119.</title>
        <authorList>
            <consortium name="The Broad Institute Genomics Platform"/>
            <consortium name="The Broad Institute Genomic Center for Infectious Diseases"/>
            <person name="Earl A."/>
            <person name="Manson A."/>
            <person name="Schwartman J."/>
            <person name="Gilmore M."/>
            <person name="Abouelleil A."/>
            <person name="Cao P."/>
            <person name="Chapman S."/>
            <person name="Cusick C."/>
            <person name="Shea T."/>
            <person name="Young S."/>
            <person name="Neafsey D."/>
            <person name="Nusbaum C."/>
            <person name="Birren B."/>
        </authorList>
    </citation>
    <scope>NUCLEOTIDE SEQUENCE [LARGE SCALE GENOMIC DNA]</scope>
    <source>
        <strain evidence="2 3">6B1_DIV0119</strain>
    </source>
</reference>
<gene>
    <name evidence="2" type="ORF">A5802_002921</name>
</gene>
<keyword evidence="1" id="KW-0812">Transmembrane</keyword>
<keyword evidence="1" id="KW-0472">Membrane</keyword>
<organism evidence="2 3">
    <name type="scientific">Enterococcus mundtii</name>
    <dbReference type="NCBI Taxonomy" id="53346"/>
    <lineage>
        <taxon>Bacteria</taxon>
        <taxon>Bacillati</taxon>
        <taxon>Bacillota</taxon>
        <taxon>Bacilli</taxon>
        <taxon>Lactobacillales</taxon>
        <taxon>Enterococcaceae</taxon>
        <taxon>Enterococcus</taxon>
    </lineage>
</organism>
<comment type="caution">
    <text evidence="2">The sequence shown here is derived from an EMBL/GenBank/DDBJ whole genome shotgun (WGS) entry which is preliminary data.</text>
</comment>
<feature type="transmembrane region" description="Helical" evidence="1">
    <location>
        <begin position="12"/>
        <end position="31"/>
    </location>
</feature>
<dbReference type="AlphaFoldDB" id="A0A242KV48"/>
<keyword evidence="1" id="KW-1133">Transmembrane helix</keyword>
<dbReference type="EMBL" id="NGMS01000003">
    <property type="protein sequence ID" value="OTP25011.1"/>
    <property type="molecule type" value="Genomic_DNA"/>
</dbReference>
<protein>
    <submittedName>
        <fullName evidence="2">Uncharacterized protein</fullName>
    </submittedName>
</protein>
<evidence type="ECO:0000313" key="3">
    <source>
        <dbReference type="Proteomes" id="UP000195024"/>
    </source>
</evidence>
<sequence>MLIKIMKFADDHPYLIVIYSGLFGSAFWITIEYIVNRDFLPSGIYSLMFYYVIELSIVKLKSKK</sequence>
<accession>A0A242KV48</accession>
<evidence type="ECO:0000256" key="1">
    <source>
        <dbReference type="SAM" id="Phobius"/>
    </source>
</evidence>